<keyword evidence="5" id="KW-0411">Iron-sulfur</keyword>
<reference evidence="8 9" key="1">
    <citation type="journal article" date="2024" name="Nat. Commun.">
        <title>Phylogenomics reveals the evolutionary origins of lichenization in chlorophyte algae.</title>
        <authorList>
            <person name="Puginier C."/>
            <person name="Libourel C."/>
            <person name="Otte J."/>
            <person name="Skaloud P."/>
            <person name="Haon M."/>
            <person name="Grisel S."/>
            <person name="Petersen M."/>
            <person name="Berrin J.G."/>
            <person name="Delaux P.M."/>
            <person name="Dal Grande F."/>
            <person name="Keller J."/>
        </authorList>
    </citation>
    <scope>NUCLEOTIDE SEQUENCE [LARGE SCALE GENOMIC DNA]</scope>
    <source>
        <strain evidence="8 9">SAG 216-7</strain>
    </source>
</reference>
<keyword evidence="1" id="KW-0001">2Fe-2S</keyword>
<dbReference type="SUPFAM" id="SSF50022">
    <property type="entry name" value="ISP domain"/>
    <property type="match status" value="1"/>
</dbReference>
<dbReference type="InterPro" id="IPR017941">
    <property type="entry name" value="Rieske_2Fe-2S"/>
</dbReference>
<dbReference type="CDD" id="cd03469">
    <property type="entry name" value="Rieske_RO_Alpha_N"/>
    <property type="match status" value="1"/>
</dbReference>
<feature type="region of interest" description="Disordered" evidence="6">
    <location>
        <begin position="1"/>
        <end position="28"/>
    </location>
</feature>
<feature type="region of interest" description="Disordered" evidence="6">
    <location>
        <begin position="171"/>
        <end position="235"/>
    </location>
</feature>
<feature type="compositionally biased region" description="Pro residues" evidence="6">
    <location>
        <begin position="190"/>
        <end position="204"/>
    </location>
</feature>
<keyword evidence="4" id="KW-0408">Iron</keyword>
<keyword evidence="2" id="KW-0479">Metal-binding</keyword>
<dbReference type="InterPro" id="IPR044043">
    <property type="entry name" value="VanA_C_cat"/>
</dbReference>
<evidence type="ECO:0000256" key="3">
    <source>
        <dbReference type="ARBA" id="ARBA00023002"/>
    </source>
</evidence>
<proteinExistence type="predicted"/>
<dbReference type="PANTHER" id="PTHR21266:SF60">
    <property type="entry name" value="3-KETOSTEROID-9-ALPHA-MONOOXYGENASE, OXYGENASE COMPONENT"/>
    <property type="match status" value="1"/>
</dbReference>
<protein>
    <recommendedName>
        <fullName evidence="7">Rieske domain-containing protein</fullName>
    </recommendedName>
</protein>
<dbReference type="InterPro" id="IPR050584">
    <property type="entry name" value="Cholesterol_7-desaturase"/>
</dbReference>
<sequence length="601" mass="66548">MFAPSAQKQDGGSVKVANRESKAQDDPTPFFEPLLRSFLLGLSAGALFESAHVALKFFGLMGEVGVHQVSDVLPSVTERFAPLFLGDHVVALGSWLLFYIIEAVAVYSVLNKYPNDAEAAARAVGKLVTLPKKMLPMRLQLVKQLLLKGPNSLRPAAATAVAERPITMTMPFPSATTLAPPRPQTTAPKRLPPMPAPQLEPPAAPKADPDAEPSSTGGSLAEQRLKKGLRPGQLDTDIGAIGHRMRELAGRRSYLRNFWYAAGIAENVKEKPVGVEILGEKVVLFRDSTGTVRCINDVCPHRGAPLHQGWVAEVAGHDCVVCPYHGWAFDAEGILRDVPAAETSEAWPHKPLVDSYPVEEKGGFVWLFFGSKSLPKDERPPIPFVEELEDPSWKPVYGEIEFECNHWSVFENAIDMAHIHYLHDDTFGNQGQPQIRGMTCSTDAYGVHADFRLHNKPVNAMWEFSKVPEVHVTAQALLPSTSVIAFTLGNGLSFTTFVNTVPINENRTVNRFALIRRLSLDKLGIFNMDAWDRFARQAMIRILSEDKAMVEQLRPDMLAREISVKADLPQIAFRKLRQEYIDMGYGTLPEATNESRFRSDQ</sequence>
<evidence type="ECO:0000256" key="5">
    <source>
        <dbReference type="ARBA" id="ARBA00023014"/>
    </source>
</evidence>
<dbReference type="InterPro" id="IPR036922">
    <property type="entry name" value="Rieske_2Fe-2S_sf"/>
</dbReference>
<dbReference type="EMBL" id="JALJOT010000002">
    <property type="protein sequence ID" value="KAK9917944.1"/>
    <property type="molecule type" value="Genomic_DNA"/>
</dbReference>
<keyword evidence="9" id="KW-1185">Reference proteome</keyword>
<gene>
    <name evidence="8" type="ORF">WJX75_009983</name>
</gene>
<dbReference type="SUPFAM" id="SSF55961">
    <property type="entry name" value="Bet v1-like"/>
    <property type="match status" value="1"/>
</dbReference>
<evidence type="ECO:0000259" key="7">
    <source>
        <dbReference type="PROSITE" id="PS51296"/>
    </source>
</evidence>
<feature type="domain" description="Rieske" evidence="7">
    <location>
        <begin position="259"/>
        <end position="367"/>
    </location>
</feature>
<dbReference type="PANTHER" id="PTHR21266">
    <property type="entry name" value="IRON-SULFUR DOMAIN CONTAINING PROTEIN"/>
    <property type="match status" value="1"/>
</dbReference>
<dbReference type="Pfam" id="PF19112">
    <property type="entry name" value="VanA_C"/>
    <property type="match status" value="1"/>
</dbReference>
<dbReference type="Gene3D" id="2.102.10.10">
    <property type="entry name" value="Rieske [2Fe-2S] iron-sulphur domain"/>
    <property type="match status" value="1"/>
</dbReference>
<evidence type="ECO:0000256" key="6">
    <source>
        <dbReference type="SAM" id="MobiDB-lite"/>
    </source>
</evidence>
<dbReference type="Proteomes" id="UP001491310">
    <property type="component" value="Unassembled WGS sequence"/>
</dbReference>
<organism evidence="8 9">
    <name type="scientific">Coccomyxa subellipsoidea</name>
    <dbReference type="NCBI Taxonomy" id="248742"/>
    <lineage>
        <taxon>Eukaryota</taxon>
        <taxon>Viridiplantae</taxon>
        <taxon>Chlorophyta</taxon>
        <taxon>core chlorophytes</taxon>
        <taxon>Trebouxiophyceae</taxon>
        <taxon>Trebouxiophyceae incertae sedis</taxon>
        <taxon>Coccomyxaceae</taxon>
        <taxon>Coccomyxa</taxon>
    </lineage>
</organism>
<dbReference type="Gene3D" id="3.90.380.10">
    <property type="entry name" value="Naphthalene 1,2-dioxygenase Alpha Subunit, Chain A, domain 1"/>
    <property type="match status" value="1"/>
</dbReference>
<keyword evidence="3" id="KW-0560">Oxidoreductase</keyword>
<feature type="compositionally biased region" description="Polar residues" evidence="6">
    <location>
        <begin position="1"/>
        <end position="10"/>
    </location>
</feature>
<evidence type="ECO:0000256" key="2">
    <source>
        <dbReference type="ARBA" id="ARBA00022723"/>
    </source>
</evidence>
<evidence type="ECO:0000256" key="1">
    <source>
        <dbReference type="ARBA" id="ARBA00022714"/>
    </source>
</evidence>
<dbReference type="PROSITE" id="PS51296">
    <property type="entry name" value="RIESKE"/>
    <property type="match status" value="1"/>
</dbReference>
<evidence type="ECO:0000313" key="9">
    <source>
        <dbReference type="Proteomes" id="UP001491310"/>
    </source>
</evidence>
<dbReference type="Pfam" id="PF00355">
    <property type="entry name" value="Rieske"/>
    <property type="match status" value="1"/>
</dbReference>
<evidence type="ECO:0000256" key="4">
    <source>
        <dbReference type="ARBA" id="ARBA00023004"/>
    </source>
</evidence>
<comment type="caution">
    <text evidence="8">The sequence shown here is derived from an EMBL/GenBank/DDBJ whole genome shotgun (WGS) entry which is preliminary data.</text>
</comment>
<name>A0ABR2Z305_9CHLO</name>
<accession>A0ABR2Z305</accession>
<evidence type="ECO:0000313" key="8">
    <source>
        <dbReference type="EMBL" id="KAK9917944.1"/>
    </source>
</evidence>